<dbReference type="AlphaFoldDB" id="A0A9P5CWC7"/>
<name>A0A9P5CWC7_CRYP1</name>
<gene>
    <name evidence="2" type="ORF">M406DRAFT_354677</name>
</gene>
<dbReference type="GeneID" id="63840100"/>
<accession>A0A9P5CWC7</accession>
<evidence type="ECO:0000313" key="3">
    <source>
        <dbReference type="Proteomes" id="UP000803844"/>
    </source>
</evidence>
<dbReference type="EMBL" id="MU032344">
    <property type="protein sequence ID" value="KAF3771050.1"/>
    <property type="molecule type" value="Genomic_DNA"/>
</dbReference>
<evidence type="ECO:0000313" key="2">
    <source>
        <dbReference type="EMBL" id="KAF3771050.1"/>
    </source>
</evidence>
<reference evidence="2" key="1">
    <citation type="journal article" date="2020" name="Phytopathology">
        <title>Genome sequence of the chestnut blight fungus Cryphonectria parasitica EP155: A fundamental resource for an archetypical invasive plant pathogen.</title>
        <authorList>
            <person name="Crouch J.A."/>
            <person name="Dawe A."/>
            <person name="Aerts A."/>
            <person name="Barry K."/>
            <person name="Churchill A.C.L."/>
            <person name="Grimwood J."/>
            <person name="Hillman B."/>
            <person name="Milgroom M.G."/>
            <person name="Pangilinan J."/>
            <person name="Smith M."/>
            <person name="Salamov A."/>
            <person name="Schmutz J."/>
            <person name="Yadav J."/>
            <person name="Grigoriev I.V."/>
            <person name="Nuss D."/>
        </authorList>
    </citation>
    <scope>NUCLEOTIDE SEQUENCE</scope>
    <source>
        <strain evidence="2">EP155</strain>
    </source>
</reference>
<keyword evidence="3" id="KW-1185">Reference proteome</keyword>
<proteinExistence type="predicted"/>
<comment type="caution">
    <text evidence="2">The sequence shown here is derived from an EMBL/GenBank/DDBJ whole genome shotgun (WGS) entry which is preliminary data.</text>
</comment>
<dbReference type="RefSeq" id="XP_040782011.1">
    <property type="nucleotide sequence ID" value="XM_040922971.1"/>
</dbReference>
<feature type="region of interest" description="Disordered" evidence="1">
    <location>
        <begin position="1"/>
        <end position="104"/>
    </location>
</feature>
<protein>
    <submittedName>
        <fullName evidence="2">Uncharacterized protein</fullName>
    </submittedName>
</protein>
<organism evidence="2 3">
    <name type="scientific">Cryphonectria parasitica (strain ATCC 38755 / EP155)</name>
    <dbReference type="NCBI Taxonomy" id="660469"/>
    <lineage>
        <taxon>Eukaryota</taxon>
        <taxon>Fungi</taxon>
        <taxon>Dikarya</taxon>
        <taxon>Ascomycota</taxon>
        <taxon>Pezizomycotina</taxon>
        <taxon>Sordariomycetes</taxon>
        <taxon>Sordariomycetidae</taxon>
        <taxon>Diaporthales</taxon>
        <taxon>Cryphonectriaceae</taxon>
        <taxon>Cryphonectria-Endothia species complex</taxon>
        <taxon>Cryphonectria</taxon>
    </lineage>
</organism>
<feature type="compositionally biased region" description="Low complexity" evidence="1">
    <location>
        <begin position="1"/>
        <end position="10"/>
    </location>
</feature>
<dbReference type="Proteomes" id="UP000803844">
    <property type="component" value="Unassembled WGS sequence"/>
</dbReference>
<evidence type="ECO:0000256" key="1">
    <source>
        <dbReference type="SAM" id="MobiDB-lite"/>
    </source>
</evidence>
<sequence>MLRRQAQAAAAGGGAHRYGPQQAPPRMATGMNMPGMAEQRPPVPPDGARFAVYGQPGPRPGHGGVDIVDVGREGKRGKSGDRKKKAMSWFGGGAPARKSSKKKR</sequence>
<feature type="compositionally biased region" description="Basic and acidic residues" evidence="1">
    <location>
        <begin position="69"/>
        <end position="80"/>
    </location>
</feature>